<organism evidence="1 2">
    <name type="scientific">Hassallia byssoidea VB512170</name>
    <dbReference type="NCBI Taxonomy" id="1304833"/>
    <lineage>
        <taxon>Bacteria</taxon>
        <taxon>Bacillati</taxon>
        <taxon>Cyanobacteriota</taxon>
        <taxon>Cyanophyceae</taxon>
        <taxon>Nostocales</taxon>
        <taxon>Tolypothrichaceae</taxon>
        <taxon>Hassallia</taxon>
    </lineage>
</organism>
<evidence type="ECO:0000313" key="2">
    <source>
        <dbReference type="Proteomes" id="UP000031549"/>
    </source>
</evidence>
<name>A0A846HDN8_9CYAN</name>
<dbReference type="AlphaFoldDB" id="A0A846HDN8"/>
<keyword evidence="2" id="KW-1185">Reference proteome</keyword>
<proteinExistence type="predicted"/>
<evidence type="ECO:0000313" key="1">
    <source>
        <dbReference type="EMBL" id="NEU75436.1"/>
    </source>
</evidence>
<sequence>MEKSHESALNTLNEAIKILEPVQVVRHKELISTNALLEPWEIEDFDNFFNIEHVETQERAACLVSSVLIAYKTWIELIVHSSSAITAQELETQKQGFKSCVRLLMRMFN</sequence>
<comment type="caution">
    <text evidence="1">The sequence shown here is derived from an EMBL/GenBank/DDBJ whole genome shotgun (WGS) entry which is preliminary data.</text>
</comment>
<dbReference type="EMBL" id="JTCM02000069">
    <property type="protein sequence ID" value="NEU75436.1"/>
    <property type="molecule type" value="Genomic_DNA"/>
</dbReference>
<accession>A0A846HDN8</accession>
<dbReference type="Proteomes" id="UP000031549">
    <property type="component" value="Unassembled WGS sequence"/>
</dbReference>
<gene>
    <name evidence="1" type="ORF">PI95_023475</name>
</gene>
<protein>
    <submittedName>
        <fullName evidence="1">Uncharacterized protein</fullName>
    </submittedName>
</protein>
<dbReference type="RefSeq" id="WP_163519127.1">
    <property type="nucleotide sequence ID" value="NZ_JTCM02000069.1"/>
</dbReference>
<reference evidence="1 2" key="1">
    <citation type="journal article" date="2015" name="Genome Announc.">
        <title>Draft Genome Sequence of Cyanobacterium Hassallia byssoidea Strain VB512170, Isolated from Monuments in India.</title>
        <authorList>
            <person name="Singh D."/>
            <person name="Chandrababunaidu M.M."/>
            <person name="Panda A."/>
            <person name="Sen D."/>
            <person name="Bhattacharyya S."/>
            <person name="Adhikary S.P."/>
            <person name="Tripathy S."/>
        </authorList>
    </citation>
    <scope>NUCLEOTIDE SEQUENCE [LARGE SCALE GENOMIC DNA]</scope>
    <source>
        <strain evidence="1 2">VB512170</strain>
    </source>
</reference>